<feature type="binding site" evidence="6">
    <location>
        <position position="85"/>
    </location>
    <ligand>
        <name>S-adenosyl-L-methionine</name>
        <dbReference type="ChEBI" id="CHEBI:59789"/>
    </ligand>
</feature>
<proteinExistence type="predicted"/>
<feature type="binding site" evidence="6">
    <location>
        <position position="87"/>
    </location>
    <ligand>
        <name>S-adenosyl-L-methionine</name>
        <dbReference type="ChEBI" id="CHEBI:59789"/>
    </ligand>
</feature>
<dbReference type="InterPro" id="IPR026024">
    <property type="entry name" value="Chemotaxis_MeTrfase_CheR"/>
</dbReference>
<evidence type="ECO:0000313" key="9">
    <source>
        <dbReference type="Proteomes" id="UP000547879"/>
    </source>
</evidence>
<evidence type="ECO:0000313" key="8">
    <source>
        <dbReference type="EMBL" id="MBB6163291.1"/>
    </source>
</evidence>
<feature type="binding site" evidence="6">
    <location>
        <position position="91"/>
    </location>
    <ligand>
        <name>S-adenosyl-L-methionine</name>
        <dbReference type="ChEBI" id="CHEBI:59789"/>
    </ligand>
</feature>
<evidence type="ECO:0000256" key="6">
    <source>
        <dbReference type="PIRSR" id="PIRSR000410-1"/>
    </source>
</evidence>
<dbReference type="InterPro" id="IPR022642">
    <property type="entry name" value="CheR_C"/>
</dbReference>
<dbReference type="SUPFAM" id="SSF47757">
    <property type="entry name" value="Chemotaxis receptor methyltransferase CheR, N-terminal domain"/>
    <property type="match status" value="1"/>
</dbReference>
<keyword evidence="3 5" id="KW-0808">Transferase</keyword>
<feature type="binding site" evidence="6">
    <location>
        <begin position="213"/>
        <end position="214"/>
    </location>
    <ligand>
        <name>S-adenosyl-L-methionine</name>
        <dbReference type="ChEBI" id="CHEBI:59789"/>
    </ligand>
</feature>
<evidence type="ECO:0000256" key="4">
    <source>
        <dbReference type="ARBA" id="ARBA00022691"/>
    </source>
</evidence>
<dbReference type="PRINTS" id="PR00996">
    <property type="entry name" value="CHERMTFRASE"/>
</dbReference>
<keyword evidence="2 5" id="KW-0489">Methyltransferase</keyword>
<dbReference type="PANTHER" id="PTHR24422:SF26">
    <property type="entry name" value="CHEMOTAXIS PROTEIN METHYLTRANSFERASE"/>
    <property type="match status" value="1"/>
</dbReference>
<feature type="domain" description="CheR-type methyltransferase" evidence="7">
    <location>
        <begin position="14"/>
        <end position="285"/>
    </location>
</feature>
<keyword evidence="4 5" id="KW-0949">S-adenosyl-L-methionine</keyword>
<dbReference type="Pfam" id="PF03705">
    <property type="entry name" value="CheR_N"/>
    <property type="match status" value="1"/>
</dbReference>
<reference evidence="8 9" key="1">
    <citation type="submission" date="2020-08" db="EMBL/GenBank/DDBJ databases">
        <title>Genomic Encyclopedia of Type Strains, Phase IV (KMG-IV): sequencing the most valuable type-strain genomes for metagenomic binning, comparative biology and taxonomic classification.</title>
        <authorList>
            <person name="Goeker M."/>
        </authorList>
    </citation>
    <scope>NUCLEOTIDE SEQUENCE [LARGE SCALE GENOMIC DNA]</scope>
    <source>
        <strain evidence="8 9">DSM 100734</strain>
    </source>
</reference>
<sequence>MSVALKTQPLDDRLSKRNFEALSKFIYSYSGIKMPLSKSTMLEGRLRRRLRVTGIATFDDYCDYLFNHDGIEREAIYLIDAVTTNKTDFFREPKHFDYMRDVALGDIVRQFSERRLRIWSSACSTGAEPYTLAMVMSDYLQSQAPDRDYFILATDLSTDVLQKAQKGIYSSDMMAPVPPEMMRRYVMRATNAHRQEMRVAPMLRQKVGFARMNLMDAKYPIGDPMHIIFCRNVLIYFDKQTQSQVLTRLCNSLAPGGYLFIGHSETVSGFDLPIRQVANTIFKRI</sequence>
<comment type="function">
    <text evidence="5">Methylation of the membrane-bound methyl-accepting chemotaxis proteins (MCP) to form gamma-glutamyl methyl ester residues in MCP.</text>
</comment>
<dbReference type="InterPro" id="IPR050903">
    <property type="entry name" value="Bact_Chemotaxis_MeTrfase"/>
</dbReference>
<dbReference type="InterPro" id="IPR022641">
    <property type="entry name" value="CheR_N"/>
</dbReference>
<evidence type="ECO:0000259" key="7">
    <source>
        <dbReference type="PROSITE" id="PS50123"/>
    </source>
</evidence>
<dbReference type="EMBL" id="JACHEG010000002">
    <property type="protein sequence ID" value="MBB6163291.1"/>
    <property type="molecule type" value="Genomic_DNA"/>
</dbReference>
<organism evidence="8 9">
    <name type="scientific">Rhizobium wenxiniae</name>
    <dbReference type="NCBI Taxonomy" id="1737357"/>
    <lineage>
        <taxon>Bacteria</taxon>
        <taxon>Pseudomonadati</taxon>
        <taxon>Pseudomonadota</taxon>
        <taxon>Alphaproteobacteria</taxon>
        <taxon>Hyphomicrobiales</taxon>
        <taxon>Rhizobiaceae</taxon>
        <taxon>Rhizobium/Agrobacterium group</taxon>
        <taxon>Rhizobium</taxon>
    </lineage>
</organism>
<dbReference type="PANTHER" id="PTHR24422">
    <property type="entry name" value="CHEMOTAXIS PROTEIN METHYLTRANSFERASE"/>
    <property type="match status" value="1"/>
</dbReference>
<dbReference type="SMART" id="SM00138">
    <property type="entry name" value="MeTrc"/>
    <property type="match status" value="1"/>
</dbReference>
<name>A0A7W9Y779_9HYPH</name>
<comment type="caution">
    <text evidence="8">The sequence shown here is derived from an EMBL/GenBank/DDBJ whole genome shotgun (WGS) entry which is preliminary data.</text>
</comment>
<dbReference type="InterPro" id="IPR036804">
    <property type="entry name" value="CheR_N_sf"/>
</dbReference>
<accession>A0A7W9Y779</accession>
<dbReference type="Proteomes" id="UP000547879">
    <property type="component" value="Unassembled WGS sequence"/>
</dbReference>
<dbReference type="PROSITE" id="PS50123">
    <property type="entry name" value="CHER"/>
    <property type="match status" value="1"/>
</dbReference>
<dbReference type="AlphaFoldDB" id="A0A7W9Y779"/>
<dbReference type="GO" id="GO:0008983">
    <property type="term" value="F:protein-glutamate O-methyltransferase activity"/>
    <property type="evidence" value="ECO:0007669"/>
    <property type="project" value="UniProtKB-EC"/>
</dbReference>
<feature type="binding site" evidence="6">
    <location>
        <position position="155"/>
    </location>
    <ligand>
        <name>S-adenosyl-L-methionine</name>
        <dbReference type="ChEBI" id="CHEBI:59789"/>
    </ligand>
</feature>
<dbReference type="GO" id="GO:0032259">
    <property type="term" value="P:methylation"/>
    <property type="evidence" value="ECO:0007669"/>
    <property type="project" value="UniProtKB-KW"/>
</dbReference>
<dbReference type="InterPro" id="IPR000780">
    <property type="entry name" value="CheR_MeTrfase"/>
</dbReference>
<dbReference type="PIRSF" id="PIRSF000410">
    <property type="entry name" value="CheR"/>
    <property type="match status" value="1"/>
</dbReference>
<feature type="binding site" evidence="6">
    <location>
        <begin position="231"/>
        <end position="232"/>
    </location>
    <ligand>
        <name>S-adenosyl-L-methionine</name>
        <dbReference type="ChEBI" id="CHEBI:59789"/>
    </ligand>
</feature>
<evidence type="ECO:0000256" key="2">
    <source>
        <dbReference type="ARBA" id="ARBA00022603"/>
    </source>
</evidence>
<dbReference type="Gene3D" id="1.10.155.10">
    <property type="entry name" value="Chemotaxis receptor methyltransferase CheR, N-terminal domain"/>
    <property type="match status" value="1"/>
</dbReference>
<evidence type="ECO:0000256" key="5">
    <source>
        <dbReference type="PIRNR" id="PIRNR000410"/>
    </source>
</evidence>
<gene>
    <name evidence="8" type="ORF">HNQ72_003109</name>
</gene>
<dbReference type="Gene3D" id="3.40.50.150">
    <property type="entry name" value="Vaccinia Virus protein VP39"/>
    <property type="match status" value="1"/>
</dbReference>
<evidence type="ECO:0000256" key="3">
    <source>
        <dbReference type="ARBA" id="ARBA00022679"/>
    </source>
</evidence>
<feature type="binding site" evidence="6">
    <location>
        <position position="128"/>
    </location>
    <ligand>
        <name>S-adenosyl-L-methionine</name>
        <dbReference type="ChEBI" id="CHEBI:59789"/>
    </ligand>
</feature>
<dbReference type="InterPro" id="IPR029063">
    <property type="entry name" value="SAM-dependent_MTases_sf"/>
</dbReference>
<comment type="catalytic activity">
    <reaction evidence="1 5">
        <text>L-glutamyl-[protein] + S-adenosyl-L-methionine = [protein]-L-glutamate 5-O-methyl ester + S-adenosyl-L-homocysteine</text>
        <dbReference type="Rhea" id="RHEA:24452"/>
        <dbReference type="Rhea" id="RHEA-COMP:10208"/>
        <dbReference type="Rhea" id="RHEA-COMP:10311"/>
        <dbReference type="ChEBI" id="CHEBI:29973"/>
        <dbReference type="ChEBI" id="CHEBI:57856"/>
        <dbReference type="ChEBI" id="CHEBI:59789"/>
        <dbReference type="ChEBI" id="CHEBI:82795"/>
        <dbReference type="EC" id="2.1.1.80"/>
    </reaction>
</comment>
<protein>
    <recommendedName>
        <fullName evidence="5">Chemotaxis protein methyltransferase</fullName>
        <ecNumber evidence="5">2.1.1.80</ecNumber>
    </recommendedName>
</protein>
<keyword evidence="9" id="KW-1185">Reference proteome</keyword>
<evidence type="ECO:0000256" key="1">
    <source>
        <dbReference type="ARBA" id="ARBA00001541"/>
    </source>
</evidence>
<dbReference type="SUPFAM" id="SSF53335">
    <property type="entry name" value="S-adenosyl-L-methionine-dependent methyltransferases"/>
    <property type="match status" value="1"/>
</dbReference>
<dbReference type="Pfam" id="PF01739">
    <property type="entry name" value="CheR"/>
    <property type="match status" value="1"/>
</dbReference>
<dbReference type="EC" id="2.1.1.80" evidence="5"/>